<proteinExistence type="predicted"/>
<comment type="caution">
    <text evidence="2">The sequence shown here is derived from an EMBL/GenBank/DDBJ whole genome shotgun (WGS) entry which is preliminary data.</text>
</comment>
<organism evidence="2 3">
    <name type="scientific">Phytophthora fragariae</name>
    <dbReference type="NCBI Taxonomy" id="53985"/>
    <lineage>
        <taxon>Eukaryota</taxon>
        <taxon>Sar</taxon>
        <taxon>Stramenopiles</taxon>
        <taxon>Oomycota</taxon>
        <taxon>Peronosporomycetes</taxon>
        <taxon>Peronosporales</taxon>
        <taxon>Peronosporaceae</taxon>
        <taxon>Phytophthora</taxon>
    </lineage>
</organism>
<dbReference type="Proteomes" id="UP000460718">
    <property type="component" value="Unassembled WGS sequence"/>
</dbReference>
<sequence>MTQCSPATHREDAAAEDGVHLDAAGGRRWRRVAVGGMRRGRRGWWRVEEGGGGEWGGGRKTAACGGGQAEEDSVRVDAAEDGGLQAAEEDGTGQRTVACGDCMRRRADKGRAQVATAEVSRQVAVEEECVQLVALVV</sequence>
<dbReference type="AlphaFoldDB" id="A0A6A3I9D3"/>
<evidence type="ECO:0000313" key="3">
    <source>
        <dbReference type="Proteomes" id="UP000460718"/>
    </source>
</evidence>
<protein>
    <submittedName>
        <fullName evidence="2">Uncharacterized protein</fullName>
    </submittedName>
</protein>
<accession>A0A6A3I9D3</accession>
<feature type="region of interest" description="Disordered" evidence="1">
    <location>
        <begin position="50"/>
        <end position="69"/>
    </location>
</feature>
<gene>
    <name evidence="2" type="ORF">PF011_g23649</name>
</gene>
<evidence type="ECO:0000313" key="2">
    <source>
        <dbReference type="EMBL" id="KAE8977435.1"/>
    </source>
</evidence>
<dbReference type="EMBL" id="QXFW01002559">
    <property type="protein sequence ID" value="KAE8977435.1"/>
    <property type="molecule type" value="Genomic_DNA"/>
</dbReference>
<feature type="compositionally biased region" description="Gly residues" evidence="1">
    <location>
        <begin position="50"/>
        <end position="68"/>
    </location>
</feature>
<name>A0A6A3I9D3_9STRA</name>
<reference evidence="2 3" key="1">
    <citation type="submission" date="2018-09" db="EMBL/GenBank/DDBJ databases">
        <title>Genomic investigation of the strawberry pathogen Phytophthora fragariae indicates pathogenicity is determined by transcriptional variation in three key races.</title>
        <authorList>
            <person name="Adams T.M."/>
            <person name="Armitage A.D."/>
            <person name="Sobczyk M.K."/>
            <person name="Bates H.J."/>
            <person name="Dunwell J.M."/>
            <person name="Nellist C.F."/>
            <person name="Harrison R.J."/>
        </authorList>
    </citation>
    <scope>NUCLEOTIDE SEQUENCE [LARGE SCALE GENOMIC DNA]</scope>
    <source>
        <strain evidence="2 3">SCRP245</strain>
    </source>
</reference>
<evidence type="ECO:0000256" key="1">
    <source>
        <dbReference type="SAM" id="MobiDB-lite"/>
    </source>
</evidence>